<dbReference type="Pfam" id="PF01575">
    <property type="entry name" value="MaoC_dehydratas"/>
    <property type="match status" value="1"/>
</dbReference>
<dbReference type="RefSeq" id="WP_009376638.1">
    <property type="nucleotide sequence ID" value="NZ_CBDRLP010000004.1"/>
</dbReference>
<evidence type="ECO:0000313" key="3">
    <source>
        <dbReference type="EMBL" id="KZE21508.1"/>
    </source>
</evidence>
<dbReference type="InterPro" id="IPR002539">
    <property type="entry name" value="MaoC-like_dom"/>
</dbReference>
<dbReference type="EMBL" id="LQQR01000013">
    <property type="protein sequence ID" value="KZE21508.1"/>
    <property type="molecule type" value="Genomic_DNA"/>
</dbReference>
<dbReference type="EMBL" id="NCWY01000002">
    <property type="protein sequence ID" value="PAK96741.1"/>
    <property type="molecule type" value="Genomic_DNA"/>
</dbReference>
<evidence type="ECO:0000313" key="6">
    <source>
        <dbReference type="Proteomes" id="UP000216867"/>
    </source>
</evidence>
<evidence type="ECO:0000313" key="4">
    <source>
        <dbReference type="EMBL" id="PAK96741.1"/>
    </source>
</evidence>
<gene>
    <name evidence="3" type="ORF">AVW13_08580</name>
    <name evidence="4" type="ORF">B8X04_02215</name>
</gene>
<dbReference type="GeneID" id="99774420"/>
<dbReference type="CDD" id="cd03450">
    <property type="entry name" value="NodN"/>
    <property type="match status" value="1"/>
</dbReference>
<accession>A0A161S0P7</accession>
<dbReference type="Gene3D" id="3.10.129.10">
    <property type="entry name" value="Hotdog Thioesterase"/>
    <property type="match status" value="1"/>
</dbReference>
<comment type="similarity">
    <text evidence="1">Belongs to the enoyl-CoA hydratase/isomerase family.</text>
</comment>
<sequence length="150" mass="16313">MRTLTGIDEIESAVGTELGSSQWLTVDQAAITAFADATDDHQWIHLDEERAAAGPFGATIAHGFYTLSLLPKFSSEIFAIDGVSMKINYGLNRVRFPQPVRVGSRLRDTATLTDVTRGPKGTQVIISHVIEIEGEDRPACIAEMVSLLVE</sequence>
<organism evidence="4 6">
    <name type="scientific">Brevibacterium casei</name>
    <dbReference type="NCBI Taxonomy" id="33889"/>
    <lineage>
        <taxon>Bacteria</taxon>
        <taxon>Bacillati</taxon>
        <taxon>Actinomycetota</taxon>
        <taxon>Actinomycetes</taxon>
        <taxon>Micrococcales</taxon>
        <taxon>Brevibacteriaceae</taxon>
        <taxon>Brevibacterium</taxon>
    </lineage>
</organism>
<dbReference type="InterPro" id="IPR039375">
    <property type="entry name" value="NodN-like"/>
</dbReference>
<reference evidence="5" key="1">
    <citation type="submission" date="2016-01" db="EMBL/GenBank/DDBJ databases">
        <title>Draft genome of Chromobacterium sp. F49.</title>
        <authorList>
            <person name="Hong K.W."/>
        </authorList>
    </citation>
    <scope>NUCLEOTIDE SEQUENCE [LARGE SCALE GENOMIC DNA]</scope>
    <source>
        <strain evidence="5">M40</strain>
    </source>
</reference>
<dbReference type="Proteomes" id="UP000076612">
    <property type="component" value="Unassembled WGS sequence"/>
</dbReference>
<proteinExistence type="inferred from homology"/>
<comment type="caution">
    <text evidence="4">The sequence shown here is derived from an EMBL/GenBank/DDBJ whole genome shotgun (WGS) entry which is preliminary data.</text>
</comment>
<dbReference type="PANTHER" id="PTHR42993:SF1">
    <property type="entry name" value="MAOC-LIKE DEHYDRATASE DOMAIN-CONTAINING PROTEIN"/>
    <property type="match status" value="1"/>
</dbReference>
<dbReference type="STRING" id="33889.AVW13_08580"/>
<dbReference type="SUPFAM" id="SSF54637">
    <property type="entry name" value="Thioesterase/thiol ester dehydrase-isomerase"/>
    <property type="match status" value="1"/>
</dbReference>
<evidence type="ECO:0000256" key="1">
    <source>
        <dbReference type="ARBA" id="ARBA00005254"/>
    </source>
</evidence>
<protein>
    <submittedName>
        <fullName evidence="4">Enoyl-CoA hydratase</fullName>
    </submittedName>
</protein>
<reference evidence="4 6" key="3">
    <citation type="submission" date="2017-04" db="EMBL/GenBank/DDBJ databases">
        <title>Kefir bacterial isolates.</title>
        <authorList>
            <person name="Kim Y."/>
            <person name="Blasche S."/>
            <person name="Patil K.R."/>
        </authorList>
    </citation>
    <scope>NUCLEOTIDE SEQUENCE [LARGE SCALE GENOMIC DNA]</scope>
    <source>
        <strain evidence="4 6">OG2</strain>
    </source>
</reference>
<evidence type="ECO:0000313" key="5">
    <source>
        <dbReference type="Proteomes" id="UP000076612"/>
    </source>
</evidence>
<feature type="domain" description="MaoC-like" evidence="2">
    <location>
        <begin position="11"/>
        <end position="124"/>
    </location>
</feature>
<dbReference type="AlphaFoldDB" id="A0A161S0P7"/>
<dbReference type="Proteomes" id="UP000216867">
    <property type="component" value="Unassembled WGS sequence"/>
</dbReference>
<reference evidence="3" key="2">
    <citation type="submission" date="2016-01" db="EMBL/GenBank/DDBJ databases">
        <authorList>
            <person name="Hong K.W."/>
        </authorList>
    </citation>
    <scope>NUCLEOTIDE SEQUENCE</scope>
    <source>
        <strain evidence="3">M40</strain>
    </source>
</reference>
<dbReference type="PANTHER" id="PTHR42993">
    <property type="entry name" value="MAOC-LIKE DEHYDRATASE DOMAIN-CONTAINING PROTEIN"/>
    <property type="match status" value="1"/>
</dbReference>
<name>A0A161S0P7_9MICO</name>
<evidence type="ECO:0000259" key="2">
    <source>
        <dbReference type="Pfam" id="PF01575"/>
    </source>
</evidence>
<dbReference type="InterPro" id="IPR029069">
    <property type="entry name" value="HotDog_dom_sf"/>
</dbReference>